<feature type="region of interest" description="Disordered" evidence="1">
    <location>
        <begin position="93"/>
        <end position="117"/>
    </location>
</feature>
<dbReference type="EMBL" id="FWFR01000006">
    <property type="protein sequence ID" value="SLN77268.1"/>
    <property type="molecule type" value="Genomic_DNA"/>
</dbReference>
<evidence type="ECO:0000313" key="3">
    <source>
        <dbReference type="EMBL" id="SLN77268.1"/>
    </source>
</evidence>
<dbReference type="AlphaFoldDB" id="A0A1Y5TYZ8"/>
<sequence>MPDLDPPEFAAPPDDILRIGAQVARIALGLLLAWVAAIGLAWYVLDRIAAAPLPGAAYDNPIAADRPAIGPPLAPAGQASLYHCAGGGLGLSTADDDATPPAASSCRGALPGSEAVR</sequence>
<keyword evidence="2" id="KW-0812">Transmembrane</keyword>
<reference evidence="3 4" key="1">
    <citation type="submission" date="2017-03" db="EMBL/GenBank/DDBJ databases">
        <authorList>
            <person name="Afonso C.L."/>
            <person name="Miller P.J."/>
            <person name="Scott M.A."/>
            <person name="Spackman E."/>
            <person name="Goraichik I."/>
            <person name="Dimitrov K.M."/>
            <person name="Suarez D.L."/>
            <person name="Swayne D.E."/>
        </authorList>
    </citation>
    <scope>NUCLEOTIDE SEQUENCE [LARGE SCALE GENOMIC DNA]</scope>
    <source>
        <strain evidence="3 4">CECT 7691</strain>
    </source>
</reference>
<keyword evidence="2" id="KW-1133">Transmembrane helix</keyword>
<keyword evidence="4" id="KW-1185">Reference proteome</keyword>
<dbReference type="InParanoid" id="A0A1Y5TYZ8"/>
<evidence type="ECO:0000256" key="1">
    <source>
        <dbReference type="SAM" id="MobiDB-lite"/>
    </source>
</evidence>
<proteinExistence type="predicted"/>
<keyword evidence="2" id="KW-0472">Membrane</keyword>
<feature type="transmembrane region" description="Helical" evidence="2">
    <location>
        <begin position="23"/>
        <end position="45"/>
    </location>
</feature>
<gene>
    <name evidence="3" type="ORF">OCH7691_04361</name>
</gene>
<name>A0A1Y5TYZ8_9PROT</name>
<dbReference type="Proteomes" id="UP000193200">
    <property type="component" value="Unassembled WGS sequence"/>
</dbReference>
<organism evidence="3 4">
    <name type="scientific">Oceanibacterium hippocampi</name>
    <dbReference type="NCBI Taxonomy" id="745714"/>
    <lineage>
        <taxon>Bacteria</taxon>
        <taxon>Pseudomonadati</taxon>
        <taxon>Pseudomonadota</taxon>
        <taxon>Alphaproteobacteria</taxon>
        <taxon>Sneathiellales</taxon>
        <taxon>Sneathiellaceae</taxon>
        <taxon>Oceanibacterium</taxon>
    </lineage>
</organism>
<accession>A0A1Y5TYZ8</accession>
<dbReference type="RefSeq" id="WP_085885691.1">
    <property type="nucleotide sequence ID" value="NZ_FWFR01000006.1"/>
</dbReference>
<evidence type="ECO:0000313" key="4">
    <source>
        <dbReference type="Proteomes" id="UP000193200"/>
    </source>
</evidence>
<evidence type="ECO:0000256" key="2">
    <source>
        <dbReference type="SAM" id="Phobius"/>
    </source>
</evidence>
<protein>
    <submittedName>
        <fullName evidence="3">Uncharacterized protein</fullName>
    </submittedName>
</protein>